<name>A0A8J5XW13_DIALT</name>
<dbReference type="OrthoDB" id="10254973at2759"/>
<comment type="caution">
    <text evidence="7">The sequence shown here is derived from an EMBL/GenBank/DDBJ whole genome shotgun (WGS) entry which is preliminary data.</text>
</comment>
<dbReference type="InterPro" id="IPR027417">
    <property type="entry name" value="P-loop_NTPase"/>
</dbReference>
<feature type="coiled-coil region" evidence="4">
    <location>
        <begin position="774"/>
        <end position="804"/>
    </location>
</feature>
<evidence type="ECO:0000256" key="4">
    <source>
        <dbReference type="SAM" id="Coils"/>
    </source>
</evidence>
<keyword evidence="8" id="KW-1185">Reference proteome</keyword>
<dbReference type="Gene3D" id="3.40.50.300">
    <property type="entry name" value="P-loop containing nucleotide triphosphate hydrolases"/>
    <property type="match status" value="2"/>
</dbReference>
<feature type="region of interest" description="Disordered" evidence="5">
    <location>
        <begin position="1065"/>
        <end position="1088"/>
    </location>
</feature>
<evidence type="ECO:0000259" key="6">
    <source>
        <dbReference type="Pfam" id="PF02463"/>
    </source>
</evidence>
<dbReference type="Proteomes" id="UP000751190">
    <property type="component" value="Unassembled WGS sequence"/>
</dbReference>
<dbReference type="EMBL" id="JAGTXO010000007">
    <property type="protein sequence ID" value="KAG8466510.1"/>
    <property type="molecule type" value="Genomic_DNA"/>
</dbReference>
<comment type="similarity">
    <text evidence="1">Belongs to the SMC family. SMC5 subfamily.</text>
</comment>
<evidence type="ECO:0000256" key="2">
    <source>
        <dbReference type="ARBA" id="ARBA00018687"/>
    </source>
</evidence>
<gene>
    <name evidence="7" type="ORF">KFE25_007889</name>
</gene>
<dbReference type="AlphaFoldDB" id="A0A8J5XW13"/>
<evidence type="ECO:0000256" key="3">
    <source>
        <dbReference type="ARBA" id="ARBA00023054"/>
    </source>
</evidence>
<dbReference type="SUPFAM" id="SSF52540">
    <property type="entry name" value="P-loop containing nucleoside triphosphate hydrolases"/>
    <property type="match status" value="1"/>
</dbReference>
<proteinExistence type="inferred from homology"/>
<accession>A0A8J5XW13</accession>
<reference evidence="7" key="1">
    <citation type="submission" date="2021-05" db="EMBL/GenBank/DDBJ databases">
        <title>The genome of the haptophyte Pavlova lutheri (Diacronema luteri, Pavlovales) - a model for lipid biosynthesis in eukaryotic algae.</title>
        <authorList>
            <person name="Hulatt C.J."/>
            <person name="Posewitz M.C."/>
        </authorList>
    </citation>
    <scope>NUCLEOTIDE SEQUENCE</scope>
    <source>
        <strain evidence="7">NIVA-4/92</strain>
    </source>
</reference>
<dbReference type="OMA" id="GIRTEPF"/>
<dbReference type="PANTHER" id="PTHR45916">
    <property type="entry name" value="STRUCTURAL MAINTENANCE OF CHROMOSOMES PROTEIN 5"/>
    <property type="match status" value="1"/>
</dbReference>
<dbReference type="GO" id="GO:0005634">
    <property type="term" value="C:nucleus"/>
    <property type="evidence" value="ECO:0007669"/>
    <property type="project" value="TreeGrafter"/>
</dbReference>
<dbReference type="PANTHER" id="PTHR45916:SF1">
    <property type="entry name" value="STRUCTURAL MAINTENANCE OF CHROMOSOMES PROTEIN 5"/>
    <property type="match status" value="1"/>
</dbReference>
<protein>
    <recommendedName>
        <fullName evidence="2">Structural maintenance of chromosomes protein 5</fullName>
    </recommendedName>
</protein>
<dbReference type="GO" id="GO:0030915">
    <property type="term" value="C:Smc5-Smc6 complex"/>
    <property type="evidence" value="ECO:0007669"/>
    <property type="project" value="TreeGrafter"/>
</dbReference>
<evidence type="ECO:0000256" key="1">
    <source>
        <dbReference type="ARBA" id="ARBA00010171"/>
    </source>
</evidence>
<evidence type="ECO:0000256" key="5">
    <source>
        <dbReference type="SAM" id="MobiDB-lite"/>
    </source>
</evidence>
<feature type="domain" description="RecF/RecN/SMC N-terminal" evidence="6">
    <location>
        <begin position="23"/>
        <end position="1035"/>
    </location>
</feature>
<dbReference type="GO" id="GO:0003697">
    <property type="term" value="F:single-stranded DNA binding"/>
    <property type="evidence" value="ECO:0007669"/>
    <property type="project" value="TreeGrafter"/>
</dbReference>
<evidence type="ECO:0000313" key="8">
    <source>
        <dbReference type="Proteomes" id="UP000751190"/>
    </source>
</evidence>
<sequence>MAPAAKRPRRSVFDASEFAAGAIRRITLHNFMSYSDAELLDPGPRLNCIVGPNGTGKSSIVNALAIGLGGTLKLTERGSSAEDAIKTGSPSGFVEIELRDANGAGRPLVVRCDLQREGGRKVEYSLDGKRAPLKDVKERMASLGIQIDNMLQFLPQDKVAAFTQMKPTELLLNTLKATLPSAHAEHAELVRVSAHAAELAAERSRKANELDKALKLQDAYQGEVDALHALQALQKQVHALEGKRAWRAAFALADEADAKKARARATKEARKAAEKAAADAAQPAARAEALLRESSAAKKGAAARCAELKARAAAATDDVASKLMPKFDELEERLTQAEQTALDRRDEAARADAALARARSDLAALPQLDEAGVRASIAAIDADARAARAERGDAEEAMHAAERRARAVENHAAALRQQLKMLDDQRLMRHNRVANDRDGGKALELARWIKENHTRFEAEVIGPIGLSCDALDAQGGRWLENAIPKNVLLGVLCISRRDRDTIMRYVVEHRLNTSVYCFDRARANVRPKYDAHTDELRRLGVLGWLSERLSAPQVVHDFLCDFSNLSAILTASEQIGERMPAFEQLQRASNRESYTLFSPSTQFKASTSRYGNKKQTVSTTKFRAPRDGSLFFGDAAAPDPAERARLAEQLDADVAALDGARADMETAKAAMHDADAAVAELRSRKVAATGQASATAKARARVAELEQRARAAAQAAEPARVQREQSVVRADIDKLLDRLAAKATELARAHAAHADEAIELQCAALGARCAAEAVAEVTERAAAAKEALDAAARAEEMARKSKADAEARVVAAVNAATALAPDFAAANPKGFALSGEAKETWEAMPDNDDAIADELEHVNRKLSTSTADASALRRFEANAKAIDDLQRALEAFESEAQGQAHELARRRAAWEPKVREMAEHISAKFSEFFAAFNCVGEVVLHAPAKMEEYALQIRVKWRPSEELHTLSDGGRDSGGERSVATMVYLIALQDVNPCPFRIVDEINQAMDPTNERRIFECITRAVASQRSRTQYFLITPKLLPDLHYSEQTAVHFIYNGPYMQPNHLFDVGASAEHGGDRSPSASPDDEDS</sequence>
<feature type="coiled-coil region" evidence="4">
    <location>
        <begin position="875"/>
        <end position="902"/>
    </location>
</feature>
<feature type="coiled-coil region" evidence="4">
    <location>
        <begin position="664"/>
        <end position="715"/>
    </location>
</feature>
<dbReference type="InterPro" id="IPR003395">
    <property type="entry name" value="RecF/RecN/SMC_N"/>
</dbReference>
<dbReference type="GO" id="GO:0000724">
    <property type="term" value="P:double-strand break repair via homologous recombination"/>
    <property type="evidence" value="ECO:0007669"/>
    <property type="project" value="TreeGrafter"/>
</dbReference>
<organism evidence="7 8">
    <name type="scientific">Diacronema lutheri</name>
    <name type="common">Unicellular marine alga</name>
    <name type="synonym">Monochrysis lutheri</name>
    <dbReference type="NCBI Taxonomy" id="2081491"/>
    <lineage>
        <taxon>Eukaryota</taxon>
        <taxon>Haptista</taxon>
        <taxon>Haptophyta</taxon>
        <taxon>Pavlovophyceae</taxon>
        <taxon>Pavlovales</taxon>
        <taxon>Pavlovaceae</taxon>
        <taxon>Diacronema</taxon>
    </lineage>
</organism>
<keyword evidence="3 4" id="KW-0175">Coiled coil</keyword>
<evidence type="ECO:0000313" key="7">
    <source>
        <dbReference type="EMBL" id="KAG8466510.1"/>
    </source>
</evidence>
<feature type="coiled-coil region" evidence="4">
    <location>
        <begin position="384"/>
        <end position="425"/>
    </location>
</feature>
<dbReference type="Pfam" id="PF02463">
    <property type="entry name" value="SMC_N"/>
    <property type="match status" value="1"/>
</dbReference>